<dbReference type="EMBL" id="PGXC01000001">
    <property type="protein sequence ID" value="PKK91873.1"/>
    <property type="molecule type" value="Genomic_DNA"/>
</dbReference>
<comment type="caution">
    <text evidence="2">The sequence shown here is derived from an EMBL/GenBank/DDBJ whole genome shotgun (WGS) entry which is preliminary data.</text>
</comment>
<accession>A0A2N1PU48</accession>
<keyword evidence="1" id="KW-0732">Signal</keyword>
<reference evidence="2 3" key="1">
    <citation type="journal article" date="2017" name="ISME J.">
        <title>Potential for microbial H2 and metal transformations associated with novel bacteria and archaea in deep terrestrial subsurface sediments.</title>
        <authorList>
            <person name="Hernsdorf A.W."/>
            <person name="Amano Y."/>
            <person name="Miyakawa K."/>
            <person name="Ise K."/>
            <person name="Suzuki Y."/>
            <person name="Anantharaman K."/>
            <person name="Probst A."/>
            <person name="Burstein D."/>
            <person name="Thomas B.C."/>
            <person name="Banfield J.F."/>
        </authorList>
    </citation>
    <scope>NUCLEOTIDE SEQUENCE [LARGE SCALE GENOMIC DNA]</scope>
    <source>
        <strain evidence="2">HGW-Wallbacteria-1</strain>
    </source>
</reference>
<proteinExistence type="predicted"/>
<dbReference type="AlphaFoldDB" id="A0A2N1PU48"/>
<organism evidence="2 3">
    <name type="scientific">Candidatus Wallbacteria bacterium HGW-Wallbacteria-1</name>
    <dbReference type="NCBI Taxonomy" id="2013854"/>
    <lineage>
        <taxon>Bacteria</taxon>
        <taxon>Candidatus Walliibacteriota</taxon>
    </lineage>
</organism>
<feature type="chain" id="PRO_5014625303" evidence="1">
    <location>
        <begin position="22"/>
        <end position="382"/>
    </location>
</feature>
<name>A0A2N1PU48_9BACT</name>
<evidence type="ECO:0000313" key="2">
    <source>
        <dbReference type="EMBL" id="PKK91873.1"/>
    </source>
</evidence>
<protein>
    <submittedName>
        <fullName evidence="2">Uncharacterized protein</fullName>
    </submittedName>
</protein>
<dbReference type="Proteomes" id="UP000233256">
    <property type="component" value="Unassembled WGS sequence"/>
</dbReference>
<feature type="signal peptide" evidence="1">
    <location>
        <begin position="1"/>
        <end position="21"/>
    </location>
</feature>
<sequence length="382" mass="44014">MFFIVAVLVLCWSMCSDALWAASPSTLVNDPRHMVFTDLDKISSFLYNDLIYEKDVVSFVGRPPFDVIGKKIVKSKFAKIGIPDPVETRVEYSIVAREDSSQHTKINGLLVLRGDIDAEKLLKYTRIRYGKYMDSLVDRKMIDQPCQEKETFIRNCPTVVFPFAERASEAVYTSFENHIIVAIVPAGKYSLIEETIDVLMGKIPYAPQPDLITYKVQFGVTQKERMQILGFESGLDKMKTKARKNFQKLLQKVGVDSPDDLDTPEDRVRKMLSRLDNVMYQIRCKKEGDNYQYGIAFVAKCEDESHAESMKEAFTEQFVKASASCLTDADRDAYEDIKIFTKKNFFLIHANIPANQTQQYQFISMAMTLMFQDRRFTKWFHL</sequence>
<gene>
    <name evidence="2" type="ORF">CVV64_00140</name>
</gene>
<evidence type="ECO:0000256" key="1">
    <source>
        <dbReference type="SAM" id="SignalP"/>
    </source>
</evidence>
<evidence type="ECO:0000313" key="3">
    <source>
        <dbReference type="Proteomes" id="UP000233256"/>
    </source>
</evidence>